<reference evidence="1 2" key="1">
    <citation type="journal article" date="2020" name="Phytopathology">
        <title>Genome Sequence Resources of Colletotrichum truncatum, C. plurivorum, C. musicola, and C. sojae: Four Species Pathogenic to Soybean (Glycine max).</title>
        <authorList>
            <person name="Rogerio F."/>
            <person name="Boufleur T.R."/>
            <person name="Ciampi-Guillardi M."/>
            <person name="Sukno S.A."/>
            <person name="Thon M.R."/>
            <person name="Massola Junior N.S."/>
            <person name="Baroncelli R."/>
        </authorList>
    </citation>
    <scope>NUCLEOTIDE SEQUENCE [LARGE SCALE GENOMIC DNA]</scope>
    <source>
        <strain evidence="1 2">LFN0009</strain>
    </source>
</reference>
<gene>
    <name evidence="1" type="ORF">CSOJ01_13569</name>
</gene>
<protein>
    <submittedName>
        <fullName evidence="1">Uncharacterized protein</fullName>
    </submittedName>
</protein>
<dbReference type="EMBL" id="WIGN01000399">
    <property type="protein sequence ID" value="KAF6794991.1"/>
    <property type="molecule type" value="Genomic_DNA"/>
</dbReference>
<sequence>MHYICNGRWSETDAQTTWDNIKYLRTVGGKPRLGAGPSTCSRVSCSWGAGITWCNDSNSEKELCSFGSVADGAERIFLECGGADSGRHRSVAGQVFHYTNWNVFIT</sequence>
<proteinExistence type="predicted"/>
<dbReference type="PANTHER" id="PTHR35605:SF1">
    <property type="entry name" value="ECP2 EFFECTOR PROTEIN DOMAIN-CONTAINING PROTEIN-RELATED"/>
    <property type="match status" value="1"/>
</dbReference>
<accession>A0A8H6MKE9</accession>
<evidence type="ECO:0000313" key="2">
    <source>
        <dbReference type="Proteomes" id="UP000652219"/>
    </source>
</evidence>
<name>A0A8H6MKE9_9PEZI</name>
<dbReference type="Proteomes" id="UP000652219">
    <property type="component" value="Unassembled WGS sequence"/>
</dbReference>
<comment type="caution">
    <text evidence="1">The sequence shown here is derived from an EMBL/GenBank/DDBJ whole genome shotgun (WGS) entry which is preliminary data.</text>
</comment>
<dbReference type="PANTHER" id="PTHR35605">
    <property type="entry name" value="ECP2 EFFECTOR PROTEIN DOMAIN-CONTAINING PROTEIN-RELATED"/>
    <property type="match status" value="1"/>
</dbReference>
<dbReference type="AlphaFoldDB" id="A0A8H6MKE9"/>
<keyword evidence="2" id="KW-1185">Reference proteome</keyword>
<organism evidence="1 2">
    <name type="scientific">Colletotrichum sojae</name>
    <dbReference type="NCBI Taxonomy" id="2175907"/>
    <lineage>
        <taxon>Eukaryota</taxon>
        <taxon>Fungi</taxon>
        <taxon>Dikarya</taxon>
        <taxon>Ascomycota</taxon>
        <taxon>Pezizomycotina</taxon>
        <taxon>Sordariomycetes</taxon>
        <taxon>Hypocreomycetidae</taxon>
        <taxon>Glomerellales</taxon>
        <taxon>Glomerellaceae</taxon>
        <taxon>Colletotrichum</taxon>
        <taxon>Colletotrichum orchidearum species complex</taxon>
    </lineage>
</organism>
<evidence type="ECO:0000313" key="1">
    <source>
        <dbReference type="EMBL" id="KAF6794991.1"/>
    </source>
</evidence>